<feature type="transmembrane region" description="Helical" evidence="8">
    <location>
        <begin position="277"/>
        <end position="298"/>
    </location>
</feature>
<accession>A0A2P8R3H6</accession>
<evidence type="ECO:0000313" key="11">
    <source>
        <dbReference type="Proteomes" id="UP000240535"/>
    </source>
</evidence>
<feature type="transmembrane region" description="Helical" evidence="8">
    <location>
        <begin position="246"/>
        <end position="271"/>
    </location>
</feature>
<evidence type="ECO:0000256" key="7">
    <source>
        <dbReference type="ARBA" id="ARBA00023136"/>
    </source>
</evidence>
<proteinExistence type="inferred from homology"/>
<feature type="transmembrane region" description="Helical" evidence="8">
    <location>
        <begin position="217"/>
        <end position="239"/>
    </location>
</feature>
<dbReference type="OrthoDB" id="9808686at2"/>
<keyword evidence="6 8" id="KW-1133">Transmembrane helix</keyword>
<sequence>MINNFKFRRFKAIATKETLQVFRDPSSIIIAFVLPMILLFLMGYAVSLDSKNIKFGIISHQNSKTTNDLISNFIASKYFDTQVGKDKEKFMQNIQNNNLKAILIIDENFKKNQKLQLLIDGSEPNTAGLIAKYSSEIIKNWALDKNIANDIKINSTMWFNTPVSSRYFLIPGAIAVIMTLIGTLLTALVIAREWERGTMEALLATPVSMVEIIAGKLVPYIFLALSSMLICFLVAFFWYEIPFRGSILMLMLLSVVYLFPSLGIGLLISTMAKNQFVVSQASIIVGFLPAFLISGAIFEISNMPNFVQYLSYIIHARYFVSSLQTIFLVGNIYEIFLMDILGMLLIGAFFFFLMFRRVKRSLD</sequence>
<evidence type="ECO:0000256" key="2">
    <source>
        <dbReference type="ARBA" id="ARBA00007783"/>
    </source>
</evidence>
<feature type="transmembrane region" description="Helical" evidence="8">
    <location>
        <begin position="28"/>
        <end position="46"/>
    </location>
</feature>
<dbReference type="EMBL" id="PDHH01000001">
    <property type="protein sequence ID" value="PSM53044.1"/>
    <property type="molecule type" value="Genomic_DNA"/>
</dbReference>
<keyword evidence="11" id="KW-1185">Reference proteome</keyword>
<evidence type="ECO:0000313" key="10">
    <source>
        <dbReference type="EMBL" id="PSM53044.1"/>
    </source>
</evidence>
<dbReference type="PANTHER" id="PTHR30294">
    <property type="entry name" value="MEMBRANE COMPONENT OF ABC TRANSPORTER YHHJ-RELATED"/>
    <property type="match status" value="1"/>
</dbReference>
<keyword evidence="4" id="KW-1003">Cell membrane</keyword>
<keyword evidence="3" id="KW-0813">Transport</keyword>
<dbReference type="Proteomes" id="UP000240535">
    <property type="component" value="Unassembled WGS sequence"/>
</dbReference>
<evidence type="ECO:0000256" key="4">
    <source>
        <dbReference type="ARBA" id="ARBA00022475"/>
    </source>
</evidence>
<evidence type="ECO:0000256" key="3">
    <source>
        <dbReference type="ARBA" id="ARBA00022448"/>
    </source>
</evidence>
<dbReference type="GO" id="GO:0140359">
    <property type="term" value="F:ABC-type transporter activity"/>
    <property type="evidence" value="ECO:0007669"/>
    <property type="project" value="InterPro"/>
</dbReference>
<dbReference type="InterPro" id="IPR013525">
    <property type="entry name" value="ABC2_TM"/>
</dbReference>
<comment type="similarity">
    <text evidence="2">Belongs to the ABC-2 integral membrane protein family.</text>
</comment>
<dbReference type="Pfam" id="PF12698">
    <property type="entry name" value="ABC2_membrane_3"/>
    <property type="match status" value="1"/>
</dbReference>
<evidence type="ECO:0000256" key="6">
    <source>
        <dbReference type="ARBA" id="ARBA00022989"/>
    </source>
</evidence>
<name>A0A2P8R3H6_9BACT</name>
<dbReference type="RefSeq" id="WP_106869434.1">
    <property type="nucleotide sequence ID" value="NZ_CP053841.1"/>
</dbReference>
<dbReference type="PANTHER" id="PTHR30294:SF29">
    <property type="entry name" value="MULTIDRUG ABC TRANSPORTER PERMEASE YBHS-RELATED"/>
    <property type="match status" value="1"/>
</dbReference>
<dbReference type="InterPro" id="IPR051449">
    <property type="entry name" value="ABC-2_transporter_component"/>
</dbReference>
<feature type="domain" description="ABC transmembrane type-2" evidence="9">
    <location>
        <begin position="127"/>
        <end position="361"/>
    </location>
</feature>
<reference evidence="11" key="1">
    <citation type="submission" date="2017-10" db="EMBL/GenBank/DDBJ databases">
        <title>Campylobacter species from seals.</title>
        <authorList>
            <person name="Gilbert M.J."/>
            <person name="Zomer A.L."/>
            <person name="Timmerman A.J."/>
            <person name="Duim B."/>
            <person name="Wagenaar J.A."/>
        </authorList>
    </citation>
    <scope>NUCLEOTIDE SEQUENCE [LARGE SCALE GENOMIC DNA]</scope>
    <source>
        <strain evidence="11">17S00004-5</strain>
    </source>
</reference>
<dbReference type="GO" id="GO:0005886">
    <property type="term" value="C:plasma membrane"/>
    <property type="evidence" value="ECO:0007669"/>
    <property type="project" value="UniProtKB-SubCell"/>
</dbReference>
<feature type="transmembrane region" description="Helical" evidence="8">
    <location>
        <begin position="335"/>
        <end position="355"/>
    </location>
</feature>
<keyword evidence="7 8" id="KW-0472">Membrane</keyword>
<evidence type="ECO:0000259" key="9">
    <source>
        <dbReference type="PROSITE" id="PS51012"/>
    </source>
</evidence>
<dbReference type="AlphaFoldDB" id="A0A2P8R3H6"/>
<comment type="caution">
    <text evidence="10">The sequence shown here is derived from an EMBL/GenBank/DDBJ whole genome shotgun (WGS) entry which is preliminary data.</text>
</comment>
<feature type="transmembrane region" description="Helical" evidence="8">
    <location>
        <begin position="167"/>
        <end position="191"/>
    </location>
</feature>
<evidence type="ECO:0000256" key="8">
    <source>
        <dbReference type="SAM" id="Phobius"/>
    </source>
</evidence>
<keyword evidence="5 8" id="KW-0812">Transmembrane</keyword>
<organism evidence="10 11">
    <name type="scientific">Campylobacter blaseri</name>
    <dbReference type="NCBI Taxonomy" id="2042961"/>
    <lineage>
        <taxon>Bacteria</taxon>
        <taxon>Pseudomonadati</taxon>
        <taxon>Campylobacterota</taxon>
        <taxon>Epsilonproteobacteria</taxon>
        <taxon>Campylobacterales</taxon>
        <taxon>Campylobacteraceae</taxon>
        <taxon>Campylobacter</taxon>
    </lineage>
</organism>
<dbReference type="InterPro" id="IPR047817">
    <property type="entry name" value="ABC2_TM_bact-type"/>
</dbReference>
<comment type="subcellular location">
    <subcellularLocation>
        <location evidence="1">Cell membrane</location>
        <topology evidence="1">Multi-pass membrane protein</topology>
    </subcellularLocation>
</comment>
<evidence type="ECO:0000256" key="5">
    <source>
        <dbReference type="ARBA" id="ARBA00022692"/>
    </source>
</evidence>
<gene>
    <name evidence="10" type="ORF">CQ405_00370</name>
</gene>
<dbReference type="PROSITE" id="PS51012">
    <property type="entry name" value="ABC_TM2"/>
    <property type="match status" value="1"/>
</dbReference>
<protein>
    <submittedName>
        <fullName evidence="10">ABC transporter permease</fullName>
    </submittedName>
</protein>
<evidence type="ECO:0000256" key="1">
    <source>
        <dbReference type="ARBA" id="ARBA00004651"/>
    </source>
</evidence>